<evidence type="ECO:0000256" key="1">
    <source>
        <dbReference type="ARBA" id="ARBA00004117"/>
    </source>
</evidence>
<dbReference type="InterPro" id="IPR020013">
    <property type="entry name" value="Flagellar_FlgE/F/G"/>
</dbReference>
<comment type="caution">
    <text evidence="10">The sequence shown here is derived from an EMBL/GenBank/DDBJ whole genome shotgun (WGS) entry which is preliminary data.</text>
</comment>
<evidence type="ECO:0000259" key="8">
    <source>
        <dbReference type="Pfam" id="PF07559"/>
    </source>
</evidence>
<accession>A0A0P7XND1</accession>
<proteinExistence type="inferred from homology"/>
<evidence type="ECO:0000313" key="10">
    <source>
        <dbReference type="EMBL" id="KPQ08901.1"/>
    </source>
</evidence>
<organism evidence="10 12">
    <name type="scientific">Saliniramus fredricksonii</name>
    <dbReference type="NCBI Taxonomy" id="1653334"/>
    <lineage>
        <taxon>Bacteria</taxon>
        <taxon>Pseudomonadati</taxon>
        <taxon>Pseudomonadota</taxon>
        <taxon>Alphaproteobacteria</taxon>
        <taxon>Hyphomicrobiales</taxon>
        <taxon>Salinarimonadaceae</taxon>
        <taxon>Saliniramus</taxon>
    </lineage>
</organism>
<dbReference type="Pfam" id="PF06429">
    <property type="entry name" value="Flg_bbr_C"/>
    <property type="match status" value="1"/>
</dbReference>
<dbReference type="PANTHER" id="PTHR30435:SF1">
    <property type="entry name" value="FLAGELLAR HOOK PROTEIN FLGE"/>
    <property type="match status" value="1"/>
</dbReference>
<dbReference type="PROSITE" id="PS00588">
    <property type="entry name" value="FLAGELLA_BB_ROD"/>
    <property type="match status" value="1"/>
</dbReference>
<dbReference type="InterPro" id="IPR010930">
    <property type="entry name" value="Flg_bb/hook_C_dom"/>
</dbReference>
<dbReference type="GO" id="GO:0009424">
    <property type="term" value="C:bacterial-type flagellum hook"/>
    <property type="evidence" value="ECO:0007669"/>
    <property type="project" value="TreeGrafter"/>
</dbReference>
<evidence type="ECO:0000256" key="2">
    <source>
        <dbReference type="ARBA" id="ARBA00009677"/>
    </source>
</evidence>
<reference evidence="11 13" key="2">
    <citation type="submission" date="2016-08" db="EMBL/GenBank/DDBJ databases">
        <authorList>
            <person name="Varghese N."/>
            <person name="Submissions Spin"/>
        </authorList>
    </citation>
    <scope>NUCLEOTIDE SEQUENCE [LARGE SCALE GENOMIC DNA]</scope>
    <source>
        <strain evidence="11 13">HL-109</strain>
    </source>
</reference>
<dbReference type="RefSeq" id="WP_074443605.1">
    <property type="nucleotide sequence ID" value="NZ_FMBM01000001.1"/>
</dbReference>
<feature type="domain" description="Flagellar basal body rod protein N-terminal" evidence="6">
    <location>
        <begin position="7"/>
        <end position="37"/>
    </location>
</feature>
<dbReference type="InterPro" id="IPR037925">
    <property type="entry name" value="FlgE/F/G-like"/>
</dbReference>
<feature type="domain" description="Flagellar hook protein FlgE/F/G-like D1" evidence="9">
    <location>
        <begin position="84"/>
        <end position="162"/>
    </location>
</feature>
<dbReference type="NCBIfam" id="TIGR03506">
    <property type="entry name" value="FlgEFG_subfam"/>
    <property type="match status" value="1"/>
</dbReference>
<dbReference type="InterPro" id="IPR037058">
    <property type="entry name" value="Falgellar_hook_FlgE_sf"/>
</dbReference>
<evidence type="ECO:0000313" key="13">
    <source>
        <dbReference type="Proteomes" id="UP000182800"/>
    </source>
</evidence>
<evidence type="ECO:0000256" key="3">
    <source>
        <dbReference type="ARBA" id="ARBA00019015"/>
    </source>
</evidence>
<dbReference type="PANTHER" id="PTHR30435">
    <property type="entry name" value="FLAGELLAR PROTEIN"/>
    <property type="match status" value="1"/>
</dbReference>
<dbReference type="GO" id="GO:0009425">
    <property type="term" value="C:bacterial-type flagellum basal body"/>
    <property type="evidence" value="ECO:0007669"/>
    <property type="project" value="UniProtKB-SubCell"/>
</dbReference>
<dbReference type="EMBL" id="FMBM01000001">
    <property type="protein sequence ID" value="SCC79106.1"/>
    <property type="molecule type" value="Genomic_DNA"/>
</dbReference>
<gene>
    <name evidence="10" type="primary">flgE-2</name>
    <name evidence="11" type="ORF">GA0071312_0681</name>
    <name evidence="10" type="ORF">HLUCCO17_16855</name>
</gene>
<dbReference type="InterPro" id="IPR001444">
    <property type="entry name" value="Flag_bb_rod_N"/>
</dbReference>
<dbReference type="InterPro" id="IPR053967">
    <property type="entry name" value="LlgE_F_G-like_D1"/>
</dbReference>
<dbReference type="Proteomes" id="UP000182800">
    <property type="component" value="Unassembled WGS sequence"/>
</dbReference>
<dbReference type="GO" id="GO:0005829">
    <property type="term" value="C:cytosol"/>
    <property type="evidence" value="ECO:0007669"/>
    <property type="project" value="TreeGrafter"/>
</dbReference>
<dbReference type="STRING" id="1653334.GA0071312_0681"/>
<dbReference type="InterPro" id="IPR019776">
    <property type="entry name" value="Flagellar_basal_body_rod_CS"/>
</dbReference>
<keyword evidence="10" id="KW-0966">Cell projection</keyword>
<feature type="domain" description="Flagellar hook protein FlgE D2" evidence="8">
    <location>
        <begin position="167"/>
        <end position="298"/>
    </location>
</feature>
<comment type="similarity">
    <text evidence="2 5">Belongs to the flagella basal body rod proteins family.</text>
</comment>
<comment type="subcellular location">
    <subcellularLocation>
        <location evidence="1 5">Bacterial flagellum basal body</location>
    </subcellularLocation>
</comment>
<keyword evidence="10" id="KW-0969">Cilium</keyword>
<keyword evidence="10" id="KW-0282">Flagellum</keyword>
<dbReference type="Pfam" id="PF22692">
    <property type="entry name" value="LlgE_F_G_D1"/>
    <property type="match status" value="1"/>
</dbReference>
<dbReference type="OrthoDB" id="8372879at2"/>
<dbReference type="AlphaFoldDB" id="A0A0P7XND1"/>
<name>A0A0P7XND1_9HYPH</name>
<dbReference type="InterPro" id="IPR011491">
    <property type="entry name" value="FlgE_D2"/>
</dbReference>
<evidence type="ECO:0000259" key="6">
    <source>
        <dbReference type="Pfam" id="PF00460"/>
    </source>
</evidence>
<dbReference type="PATRIC" id="fig|1653334.4.peg.1335"/>
<sequence>MSIYGTMRTGVSGMAAQANRIGVVADNMANVNTTGYKRSSTQFSSFILNSQAGSYNSGGVETDIRQHVTQQGAMQYTTSTTDLAVNGNGFFVVSDAGGTPFLTRAGSFVPDGEGNLINAGGFQLMGYPLADGDPDVVVNAMAGLEPVNITQNALEATPSTEGIFGANLPSNANIVPAGSLPSDNVPGSVFEAKSSLVAYDNLGNEVVLDVYFTKTAANEWEVSVFDQAEAGPGGGFPYGAGPLDTQTLVFDPANGRLDGASPDGLNFAVPDGQALELDLSAMTQVAADYTVMRADVNGNAPSAVRGVEFSSDGTLYAVFENGDRRATHRVPLADVRSPDNLIATAGNVFSVGIDSGDVTMGFPGEGGMGSMVTSAVEQSNVDLADELTNMIEAQRGYQANSKVFQTGSDLLEVLVNLKR</sequence>
<evidence type="ECO:0000313" key="11">
    <source>
        <dbReference type="EMBL" id="SCC79106.1"/>
    </source>
</evidence>
<dbReference type="Gene3D" id="2.60.98.20">
    <property type="entry name" value="Flagellar hook protein FlgE"/>
    <property type="match status" value="1"/>
</dbReference>
<comment type="function">
    <text evidence="5">A flexible structure which links the flagellar filament to the drive apparatus in the basal body.</text>
</comment>
<protein>
    <recommendedName>
        <fullName evidence="3 5">Flagellar hook protein FlgE</fullName>
    </recommendedName>
</protein>
<dbReference type="Pfam" id="PF00460">
    <property type="entry name" value="Flg_bb_rod"/>
    <property type="match status" value="1"/>
</dbReference>
<evidence type="ECO:0000256" key="4">
    <source>
        <dbReference type="ARBA" id="ARBA00023143"/>
    </source>
</evidence>
<keyword evidence="4 5" id="KW-0975">Bacterial flagellum</keyword>
<dbReference type="Proteomes" id="UP000050497">
    <property type="component" value="Unassembled WGS sequence"/>
</dbReference>
<reference evidence="10 12" key="1">
    <citation type="submission" date="2015-09" db="EMBL/GenBank/DDBJ databases">
        <title>Identification and resolution of microdiversity through metagenomic sequencing of parallel consortia.</title>
        <authorList>
            <person name="Nelson W.C."/>
            <person name="Romine M.F."/>
            <person name="Lindemann S.R."/>
        </authorList>
    </citation>
    <scope>NUCLEOTIDE SEQUENCE [LARGE SCALE GENOMIC DNA]</scope>
    <source>
        <strain evidence="10">HL-109</strain>
    </source>
</reference>
<dbReference type="SUPFAM" id="SSF117143">
    <property type="entry name" value="Flagellar hook protein flgE"/>
    <property type="match status" value="1"/>
</dbReference>
<keyword evidence="13" id="KW-1185">Reference proteome</keyword>
<evidence type="ECO:0000259" key="9">
    <source>
        <dbReference type="Pfam" id="PF22692"/>
    </source>
</evidence>
<dbReference type="GO" id="GO:0071978">
    <property type="term" value="P:bacterial-type flagellum-dependent swarming motility"/>
    <property type="evidence" value="ECO:0007669"/>
    <property type="project" value="TreeGrafter"/>
</dbReference>
<evidence type="ECO:0000256" key="5">
    <source>
        <dbReference type="RuleBase" id="RU362116"/>
    </source>
</evidence>
<dbReference type="EMBL" id="LJSX01000039">
    <property type="protein sequence ID" value="KPQ08901.1"/>
    <property type="molecule type" value="Genomic_DNA"/>
</dbReference>
<feature type="domain" description="Flagellar basal-body/hook protein C-terminal" evidence="7">
    <location>
        <begin position="374"/>
        <end position="417"/>
    </location>
</feature>
<dbReference type="Pfam" id="PF07559">
    <property type="entry name" value="FlgE_D2"/>
    <property type="match status" value="1"/>
</dbReference>
<evidence type="ECO:0000313" key="12">
    <source>
        <dbReference type="Proteomes" id="UP000050497"/>
    </source>
</evidence>
<evidence type="ECO:0000259" key="7">
    <source>
        <dbReference type="Pfam" id="PF06429"/>
    </source>
</evidence>